<accession>A0ABV6R7K9</accession>
<dbReference type="Gene3D" id="3.40.50.150">
    <property type="entry name" value="Vaccinia Virus protein VP39"/>
    <property type="match status" value="1"/>
</dbReference>
<evidence type="ECO:0000256" key="2">
    <source>
        <dbReference type="ARBA" id="ARBA00022679"/>
    </source>
</evidence>
<dbReference type="GO" id="GO:0008168">
    <property type="term" value="F:methyltransferase activity"/>
    <property type="evidence" value="ECO:0007669"/>
    <property type="project" value="UniProtKB-KW"/>
</dbReference>
<dbReference type="RefSeq" id="WP_376978163.1">
    <property type="nucleotide sequence ID" value="NZ_JBHLSV010000003.1"/>
</dbReference>
<name>A0ABV6R7K9_9MICO</name>
<dbReference type="PANTHER" id="PTHR43464">
    <property type="entry name" value="METHYLTRANSFERASE"/>
    <property type="match status" value="1"/>
</dbReference>
<keyword evidence="3" id="KW-0949">S-adenosyl-L-methionine</keyword>
<dbReference type="CDD" id="cd02440">
    <property type="entry name" value="AdoMet_MTases"/>
    <property type="match status" value="1"/>
</dbReference>
<dbReference type="SUPFAM" id="SSF53335">
    <property type="entry name" value="S-adenosyl-L-methionine-dependent methyltransferases"/>
    <property type="match status" value="1"/>
</dbReference>
<evidence type="ECO:0000256" key="1">
    <source>
        <dbReference type="ARBA" id="ARBA00022603"/>
    </source>
</evidence>
<proteinExistence type="predicted"/>
<sequence>MSYSHLWDEVRRANPGHSRAYAERWVRMAAEGRDLDGEARLVDAMAGRAARILDAGCGTGRVGGYLLGRGHDVTGVDLDEVLIEVARSDHPAGRWRVGDLATADLGTGYDLVVCAGQVLTFLDPASRPAVASNLAGALAADGRLVTGFGAGRGYSFARYEEDLEAAGLAVQARFSSWDLRPFGEDSDFLVLIAARG</sequence>
<dbReference type="GO" id="GO:0032259">
    <property type="term" value="P:methylation"/>
    <property type="evidence" value="ECO:0007669"/>
    <property type="project" value="UniProtKB-KW"/>
</dbReference>
<dbReference type="Pfam" id="PF13649">
    <property type="entry name" value="Methyltransf_25"/>
    <property type="match status" value="1"/>
</dbReference>
<dbReference type="Proteomes" id="UP001589793">
    <property type="component" value="Unassembled WGS sequence"/>
</dbReference>
<dbReference type="PANTHER" id="PTHR43464:SF19">
    <property type="entry name" value="UBIQUINONE BIOSYNTHESIS O-METHYLTRANSFERASE, MITOCHONDRIAL"/>
    <property type="match status" value="1"/>
</dbReference>
<organism evidence="5 6">
    <name type="scientific">Brachybacterium hainanense</name>
    <dbReference type="NCBI Taxonomy" id="1541174"/>
    <lineage>
        <taxon>Bacteria</taxon>
        <taxon>Bacillati</taxon>
        <taxon>Actinomycetota</taxon>
        <taxon>Actinomycetes</taxon>
        <taxon>Micrococcales</taxon>
        <taxon>Dermabacteraceae</taxon>
        <taxon>Brachybacterium</taxon>
    </lineage>
</organism>
<keyword evidence="6" id="KW-1185">Reference proteome</keyword>
<gene>
    <name evidence="5" type="ORF">ACFFF6_03225</name>
</gene>
<keyword evidence="1 5" id="KW-0489">Methyltransferase</keyword>
<protein>
    <submittedName>
        <fullName evidence="5">Class I SAM-dependent DNA methyltransferase</fullName>
    </submittedName>
</protein>
<evidence type="ECO:0000256" key="3">
    <source>
        <dbReference type="ARBA" id="ARBA00022691"/>
    </source>
</evidence>
<keyword evidence="2" id="KW-0808">Transferase</keyword>
<evidence type="ECO:0000313" key="5">
    <source>
        <dbReference type="EMBL" id="MFC0672965.1"/>
    </source>
</evidence>
<dbReference type="InterPro" id="IPR029063">
    <property type="entry name" value="SAM-dependent_MTases_sf"/>
</dbReference>
<evidence type="ECO:0000259" key="4">
    <source>
        <dbReference type="Pfam" id="PF13649"/>
    </source>
</evidence>
<comment type="caution">
    <text evidence="5">The sequence shown here is derived from an EMBL/GenBank/DDBJ whole genome shotgun (WGS) entry which is preliminary data.</text>
</comment>
<reference evidence="5 6" key="1">
    <citation type="submission" date="2024-09" db="EMBL/GenBank/DDBJ databases">
        <authorList>
            <person name="Sun Q."/>
            <person name="Mori K."/>
        </authorList>
    </citation>
    <scope>NUCLEOTIDE SEQUENCE [LARGE SCALE GENOMIC DNA]</scope>
    <source>
        <strain evidence="5 6">CICC 10874</strain>
    </source>
</reference>
<dbReference type="InterPro" id="IPR041698">
    <property type="entry name" value="Methyltransf_25"/>
</dbReference>
<dbReference type="EMBL" id="JBHLSV010000003">
    <property type="protein sequence ID" value="MFC0672965.1"/>
    <property type="molecule type" value="Genomic_DNA"/>
</dbReference>
<feature type="domain" description="Methyltransferase" evidence="4">
    <location>
        <begin position="52"/>
        <end position="142"/>
    </location>
</feature>
<evidence type="ECO:0000313" key="6">
    <source>
        <dbReference type="Proteomes" id="UP001589793"/>
    </source>
</evidence>